<dbReference type="InterPro" id="IPR027417">
    <property type="entry name" value="P-loop_NTPase"/>
</dbReference>
<evidence type="ECO:0000313" key="12">
    <source>
        <dbReference type="Proteomes" id="UP000271241"/>
    </source>
</evidence>
<dbReference type="Pfam" id="PF20428">
    <property type="entry name" value="Sey1_3HB"/>
    <property type="match status" value="1"/>
</dbReference>
<evidence type="ECO:0000256" key="5">
    <source>
        <dbReference type="ARBA" id="ARBA00022989"/>
    </source>
</evidence>
<evidence type="ECO:0000256" key="9">
    <source>
        <dbReference type="SAM" id="Coils"/>
    </source>
</evidence>
<accession>A0A4P9XQB4</accession>
<keyword evidence="5" id="KW-1133">Transmembrane helix</keyword>
<keyword evidence="2" id="KW-0547">Nucleotide-binding</keyword>
<keyword evidence="1" id="KW-0812">Transmembrane</keyword>
<feature type="domain" description="GB1/RHD3-type G" evidence="10">
    <location>
        <begin position="87"/>
        <end position="294"/>
    </location>
</feature>
<gene>
    <name evidence="11" type="ORF">THASP1DRAFT_30711</name>
</gene>
<keyword evidence="6" id="KW-0342">GTP-binding</keyword>
<keyword evidence="7" id="KW-0472">Membrane</keyword>
<dbReference type="PANTHER" id="PTHR45923">
    <property type="entry name" value="PROTEIN SEY1"/>
    <property type="match status" value="1"/>
</dbReference>
<evidence type="ECO:0000256" key="8">
    <source>
        <dbReference type="PROSITE-ProRule" id="PRU01052"/>
    </source>
</evidence>
<evidence type="ECO:0000256" key="1">
    <source>
        <dbReference type="ARBA" id="ARBA00022692"/>
    </source>
</evidence>
<keyword evidence="12" id="KW-1185">Reference proteome</keyword>
<evidence type="ECO:0000256" key="3">
    <source>
        <dbReference type="ARBA" id="ARBA00022801"/>
    </source>
</evidence>
<dbReference type="InterPro" id="IPR008803">
    <property type="entry name" value="RHD3/Sey1"/>
</dbReference>
<dbReference type="GO" id="GO:0003924">
    <property type="term" value="F:GTPase activity"/>
    <property type="evidence" value="ECO:0007669"/>
    <property type="project" value="TreeGrafter"/>
</dbReference>
<dbReference type="Pfam" id="PF05879">
    <property type="entry name" value="RHD3_GTPase"/>
    <property type="match status" value="1"/>
</dbReference>
<name>A0A4P9XQB4_9FUNG</name>
<proteinExistence type="inferred from homology"/>
<protein>
    <submittedName>
        <fullName evidence="11">Root hair defective 3 GTP-binding protein-domain-containing protein</fullName>
    </submittedName>
</protein>
<evidence type="ECO:0000256" key="6">
    <source>
        <dbReference type="ARBA" id="ARBA00023134"/>
    </source>
</evidence>
<dbReference type="EMBL" id="KZ992715">
    <property type="protein sequence ID" value="RKP07470.1"/>
    <property type="molecule type" value="Genomic_DNA"/>
</dbReference>
<dbReference type="GO" id="GO:0005525">
    <property type="term" value="F:GTP binding"/>
    <property type="evidence" value="ECO:0007669"/>
    <property type="project" value="UniProtKB-KW"/>
</dbReference>
<reference evidence="12" key="1">
    <citation type="journal article" date="2018" name="Nat. Microbiol.">
        <title>Leveraging single-cell genomics to expand the fungal tree of life.</title>
        <authorList>
            <person name="Ahrendt S.R."/>
            <person name="Quandt C.A."/>
            <person name="Ciobanu D."/>
            <person name="Clum A."/>
            <person name="Salamov A."/>
            <person name="Andreopoulos B."/>
            <person name="Cheng J.F."/>
            <person name="Woyke T."/>
            <person name="Pelin A."/>
            <person name="Henrissat B."/>
            <person name="Reynolds N.K."/>
            <person name="Benny G.L."/>
            <person name="Smith M.E."/>
            <person name="James T.Y."/>
            <person name="Grigoriev I.V."/>
        </authorList>
    </citation>
    <scope>NUCLEOTIDE SEQUENCE [LARGE SCALE GENOMIC DNA]</scope>
    <source>
        <strain evidence="12">RSA 1356</strain>
    </source>
</reference>
<sequence length="595" mass="67539">MTILKDAEVQHEHADAMTESIFTDEADDTTVAESTDVGGQANAEVKEVEQEVDPADLEYRQLIDTDQVFSKEASEQAGASLRLKDEDDGYNTVAVFGLHDSGKSTLLNELYGTEFPAGNECGEPNATEGILVSKAPGNSALIFDAGGSDGREDGDSQVFEKRKATFMIAVASVLIINISENMIKTRNRDIIQLLEMVFKTHLQFFAKQQMTHLLFVIRDHYPSAPKEPLQKKLSTDMETPEGLENCTISNFFDCSFAFMSHIQYAKDDFGREVTQLRSRFTNKNSEDYIFLPSYWKLVPAGSLPSHLESIWSIAAGEVKWEQPEEHFESLHNMTSAYAFDRFLRGIKPVQDVLSTGAAEENFAPAIKKQCDMATTVFDGVVKKYECDIYEAKRKELVTRCHDTLRELFRKQLTNITKKTVRRFSNRVRKYLEVYSSNEEKLRELMAAARKTITARFEKDARASILEGSGWTLEDKREQLERDMMEIVTQLRIERALQQQEIVTQQRIKEAVEQQKRELEAIINQQREEMDRVRGRDYSANTESPPGLQVESFATQDQIKEILSQLREMRGSLDAVSVSSFVRDLEVSAAPTDEEA</sequence>
<feature type="coiled-coil region" evidence="9">
    <location>
        <begin position="501"/>
        <end position="535"/>
    </location>
</feature>
<dbReference type="Proteomes" id="UP000271241">
    <property type="component" value="Unassembled WGS sequence"/>
</dbReference>
<dbReference type="GO" id="GO:0016320">
    <property type="term" value="P:endoplasmic reticulum membrane fusion"/>
    <property type="evidence" value="ECO:0007669"/>
    <property type="project" value="TreeGrafter"/>
</dbReference>
<keyword evidence="4" id="KW-0256">Endoplasmic reticulum</keyword>
<dbReference type="PROSITE" id="PS51715">
    <property type="entry name" value="G_GB1_RHD3"/>
    <property type="match status" value="1"/>
</dbReference>
<evidence type="ECO:0000256" key="4">
    <source>
        <dbReference type="ARBA" id="ARBA00022824"/>
    </source>
</evidence>
<keyword evidence="9" id="KW-0175">Coiled coil</keyword>
<dbReference type="PANTHER" id="PTHR45923:SF2">
    <property type="entry name" value="PROTEIN SEY1"/>
    <property type="match status" value="1"/>
</dbReference>
<dbReference type="OrthoDB" id="1597724at2759"/>
<keyword evidence="3" id="KW-0378">Hydrolase</keyword>
<dbReference type="GO" id="GO:0005783">
    <property type="term" value="C:endoplasmic reticulum"/>
    <property type="evidence" value="ECO:0007669"/>
    <property type="project" value="TreeGrafter"/>
</dbReference>
<evidence type="ECO:0000256" key="7">
    <source>
        <dbReference type="ARBA" id="ARBA00023136"/>
    </source>
</evidence>
<evidence type="ECO:0000313" key="11">
    <source>
        <dbReference type="EMBL" id="RKP07470.1"/>
    </source>
</evidence>
<evidence type="ECO:0000259" key="10">
    <source>
        <dbReference type="PROSITE" id="PS51715"/>
    </source>
</evidence>
<dbReference type="InterPro" id="IPR046758">
    <property type="entry name" value="Sey1/RHD3-like_3HB"/>
</dbReference>
<evidence type="ECO:0000256" key="2">
    <source>
        <dbReference type="ARBA" id="ARBA00022741"/>
    </source>
</evidence>
<dbReference type="AlphaFoldDB" id="A0A4P9XQB4"/>
<dbReference type="InterPro" id="IPR030386">
    <property type="entry name" value="G_GB1_RHD3_dom"/>
</dbReference>
<comment type="similarity">
    <text evidence="8">Belongs to the TRAFAC class dynamin-like GTPase superfamily. GB1/RHD3 GTPase family.</text>
</comment>
<organism evidence="11 12">
    <name type="scientific">Thamnocephalis sphaerospora</name>
    <dbReference type="NCBI Taxonomy" id="78915"/>
    <lineage>
        <taxon>Eukaryota</taxon>
        <taxon>Fungi</taxon>
        <taxon>Fungi incertae sedis</taxon>
        <taxon>Zoopagomycota</taxon>
        <taxon>Zoopagomycotina</taxon>
        <taxon>Zoopagomycetes</taxon>
        <taxon>Zoopagales</taxon>
        <taxon>Sigmoideomycetaceae</taxon>
        <taxon>Thamnocephalis</taxon>
    </lineage>
</organism>
<dbReference type="SUPFAM" id="SSF52540">
    <property type="entry name" value="P-loop containing nucleoside triphosphate hydrolases"/>
    <property type="match status" value="1"/>
</dbReference>
<dbReference type="Gene3D" id="3.40.50.300">
    <property type="entry name" value="P-loop containing nucleotide triphosphate hydrolases"/>
    <property type="match status" value="1"/>
</dbReference>